<evidence type="ECO:0000313" key="3">
    <source>
        <dbReference type="Proteomes" id="UP001224087"/>
    </source>
</evidence>
<protein>
    <submittedName>
        <fullName evidence="2">F-box domain-containing protein</fullName>
    </submittedName>
</protein>
<reference evidence="2" key="1">
    <citation type="submission" date="2019-12" db="EMBL/GenBank/DDBJ databases">
        <title>The DNA Methylation Landscape of Giant Viruses.</title>
        <authorList>
            <person name="Jeudy S."/>
            <person name="Rigou S."/>
            <person name="Alempic J.-M."/>
            <person name="Claverie J.-M."/>
            <person name="Abergel C."/>
            <person name="Legendre M."/>
        </authorList>
    </citation>
    <scope>NUCLEOTIDE SEQUENCE</scope>
    <source>
        <strain evidence="2">P4</strain>
    </source>
</reference>
<organism evidence="2 3">
    <name type="scientific">Cedratvirus kamchatka</name>
    <dbReference type="NCBI Taxonomy" id="2716914"/>
    <lineage>
        <taxon>Viruses</taxon>
        <taxon>Pithoviruses</taxon>
        <taxon>Orthocedratvirinae</taxon>
        <taxon>Alphacedratvirus</taxon>
        <taxon>Alphacedratvirus rossiense</taxon>
    </lineage>
</organism>
<dbReference type="InterPro" id="IPR001810">
    <property type="entry name" value="F-box_dom"/>
</dbReference>
<dbReference type="SUPFAM" id="SSF81383">
    <property type="entry name" value="F-box domain"/>
    <property type="match status" value="1"/>
</dbReference>
<accession>A0A6G8MXJ9</accession>
<dbReference type="Gene3D" id="1.20.1280.50">
    <property type="match status" value="1"/>
</dbReference>
<feature type="domain" description="F-box" evidence="1">
    <location>
        <begin position="2"/>
        <end position="46"/>
    </location>
</feature>
<dbReference type="EMBL" id="MN873693">
    <property type="protein sequence ID" value="QIN54346.1"/>
    <property type="molecule type" value="Genomic_DNA"/>
</dbReference>
<dbReference type="InterPro" id="IPR036047">
    <property type="entry name" value="F-box-like_dom_sf"/>
</dbReference>
<evidence type="ECO:0000313" key="2">
    <source>
        <dbReference type="EMBL" id="QIN54346.1"/>
    </source>
</evidence>
<sequence>MDALPLEIQENILLSLVEPDDLLRACSTSRQNREICSGSVFWREKFSREDLPLLQEGYTFTAWIAIYKKAFRAAQIADRLVNSGEDILIRLSEIFDLRHLGFVVYKDIREIWQETREGNNSHTYFVVDDADEEHQVTIHSDYYLVFTPSSGLYSMDLVDYPQSTDGEEILPESIQTRFRLTLTKEDMWKVVYRMAFFGYIFP</sequence>
<dbReference type="Proteomes" id="UP001224087">
    <property type="component" value="Segment"/>
</dbReference>
<evidence type="ECO:0000259" key="1">
    <source>
        <dbReference type="Pfam" id="PF12937"/>
    </source>
</evidence>
<name>A0A6G8MXJ9_9VIRU</name>
<keyword evidence="3" id="KW-1185">Reference proteome</keyword>
<proteinExistence type="predicted"/>
<dbReference type="Pfam" id="PF12937">
    <property type="entry name" value="F-box-like"/>
    <property type="match status" value="1"/>
</dbReference>
<gene>
    <name evidence="2" type="primary">ck221</name>
</gene>